<reference evidence="2 3" key="1">
    <citation type="journal article" date="2020" name="IScience">
        <title>Genome Sequencing of the Endangered Kingdonia uniflora (Circaeasteraceae, Ranunculales) Reveals Potential Mechanisms of Evolutionary Specialization.</title>
        <authorList>
            <person name="Sun Y."/>
            <person name="Deng T."/>
            <person name="Zhang A."/>
            <person name="Moore M.J."/>
            <person name="Landis J.B."/>
            <person name="Lin N."/>
            <person name="Zhang H."/>
            <person name="Zhang X."/>
            <person name="Huang J."/>
            <person name="Zhang X."/>
            <person name="Sun H."/>
            <person name="Wang H."/>
        </authorList>
    </citation>
    <scope>NUCLEOTIDE SEQUENCE [LARGE SCALE GENOMIC DNA]</scope>
    <source>
        <strain evidence="2">TB1705</strain>
        <tissue evidence="2">Leaf</tissue>
    </source>
</reference>
<gene>
    <name evidence="2" type="ORF">GIB67_008134</name>
</gene>
<protein>
    <submittedName>
        <fullName evidence="2">Uncharacterized protein</fullName>
    </submittedName>
</protein>
<evidence type="ECO:0000313" key="2">
    <source>
        <dbReference type="EMBL" id="KAF6158005.1"/>
    </source>
</evidence>
<name>A0A7J7MSW9_9MAGN</name>
<organism evidence="2 3">
    <name type="scientific">Kingdonia uniflora</name>
    <dbReference type="NCBI Taxonomy" id="39325"/>
    <lineage>
        <taxon>Eukaryota</taxon>
        <taxon>Viridiplantae</taxon>
        <taxon>Streptophyta</taxon>
        <taxon>Embryophyta</taxon>
        <taxon>Tracheophyta</taxon>
        <taxon>Spermatophyta</taxon>
        <taxon>Magnoliopsida</taxon>
        <taxon>Ranunculales</taxon>
        <taxon>Circaeasteraceae</taxon>
        <taxon>Kingdonia</taxon>
    </lineage>
</organism>
<sequence length="70" mass="7829">MTNTGTAEATKHTSEVAFTEFRSGCHSDIEYYGKGDAPNWTLVKNSRSKPQRIPLSMVTRRKGAREANLK</sequence>
<evidence type="ECO:0000313" key="3">
    <source>
        <dbReference type="Proteomes" id="UP000541444"/>
    </source>
</evidence>
<comment type="caution">
    <text evidence="2">The sequence shown here is derived from an EMBL/GenBank/DDBJ whole genome shotgun (WGS) entry which is preliminary data.</text>
</comment>
<proteinExistence type="predicted"/>
<evidence type="ECO:0000256" key="1">
    <source>
        <dbReference type="SAM" id="MobiDB-lite"/>
    </source>
</evidence>
<dbReference type="AlphaFoldDB" id="A0A7J7MSW9"/>
<keyword evidence="3" id="KW-1185">Reference proteome</keyword>
<dbReference type="Proteomes" id="UP000541444">
    <property type="component" value="Unassembled WGS sequence"/>
</dbReference>
<accession>A0A7J7MSW9</accession>
<dbReference type="EMBL" id="JACGCM010001242">
    <property type="protein sequence ID" value="KAF6158005.1"/>
    <property type="molecule type" value="Genomic_DNA"/>
</dbReference>
<feature type="region of interest" description="Disordered" evidence="1">
    <location>
        <begin position="48"/>
        <end position="70"/>
    </location>
</feature>